<gene>
    <name evidence="1" type="ORF">BWGOE11_12650</name>
</gene>
<name>A0A1D3MJG3_BACMY</name>
<reference evidence="1 2" key="1">
    <citation type="submission" date="2016-05" db="EMBL/GenBank/DDBJ databases">
        <title>Bacillus thuringiensis and Bacillus weihenstephanensis as novel biocontrol agents of wilt causing Verticillium species.</title>
        <authorList>
            <person name="Hollensteiner J."/>
            <person name="Wemheuer F."/>
            <person name="Harting R."/>
            <person name="Kolarzyk A."/>
            <person name="Diaz-Valerio S."/>
            <person name="Poehlein A."/>
            <person name="Brzuszkiewicz E."/>
            <person name="Nesemann K."/>
            <person name="Braus-Stromeyer S."/>
            <person name="Braus G."/>
            <person name="Daniel R."/>
            <person name="Liesegang H."/>
        </authorList>
    </citation>
    <scope>NUCLEOTIDE SEQUENCE [LARGE SCALE GENOMIC DNA]</scope>
    <source>
        <strain evidence="1 2">GOE11</strain>
    </source>
</reference>
<proteinExistence type="predicted"/>
<comment type="caution">
    <text evidence="1">The sequence shown here is derived from an EMBL/GenBank/DDBJ whole genome shotgun (WGS) entry which is preliminary data.</text>
</comment>
<evidence type="ECO:0000313" key="2">
    <source>
        <dbReference type="Proteomes" id="UP000175835"/>
    </source>
</evidence>
<evidence type="ECO:0000313" key="1">
    <source>
        <dbReference type="EMBL" id="OFD97900.1"/>
    </source>
</evidence>
<accession>A0A1D3MJG3</accession>
<dbReference type="RefSeq" id="WP_070128105.1">
    <property type="nucleotide sequence ID" value="NZ_FMJF01000019.1"/>
</dbReference>
<dbReference type="EMBL" id="LXLX01000021">
    <property type="protein sequence ID" value="OFD97900.1"/>
    <property type="molecule type" value="Genomic_DNA"/>
</dbReference>
<evidence type="ECO:0008006" key="3">
    <source>
        <dbReference type="Google" id="ProtNLM"/>
    </source>
</evidence>
<protein>
    <recommendedName>
        <fullName evidence="3">Tetratricopeptide repeat protein</fullName>
    </recommendedName>
</protein>
<dbReference type="AlphaFoldDB" id="A0A1D3MJG3"/>
<sequence length="145" mass="16826">MNNLLKDAIYRGDIVNAIAHANKISVEELDDLLIEWTFNEPNIIVYTFLTSYLESRNDARLHSLASDILCHPLCHLEGAYLAAFYHAKKCIELEPNNMQYREFLLFFANVPDDVFEEKSAMNWAKEILKDDPNNEVAKNYIEENL</sequence>
<dbReference type="PATRIC" id="fig|86662.27.peg.1126"/>
<organism evidence="1 2">
    <name type="scientific">Bacillus mycoides</name>
    <dbReference type="NCBI Taxonomy" id="1405"/>
    <lineage>
        <taxon>Bacteria</taxon>
        <taxon>Bacillati</taxon>
        <taxon>Bacillota</taxon>
        <taxon>Bacilli</taxon>
        <taxon>Bacillales</taxon>
        <taxon>Bacillaceae</taxon>
        <taxon>Bacillus</taxon>
        <taxon>Bacillus cereus group</taxon>
    </lineage>
</organism>
<dbReference type="Proteomes" id="UP000175835">
    <property type="component" value="Unassembled WGS sequence"/>
</dbReference>